<dbReference type="SUPFAM" id="SSF49854">
    <property type="entry name" value="Spermadhesin, CUB domain"/>
    <property type="match status" value="1"/>
</dbReference>
<evidence type="ECO:0000256" key="2">
    <source>
        <dbReference type="ARBA" id="ARBA00023157"/>
    </source>
</evidence>
<dbReference type="CDD" id="cd00041">
    <property type="entry name" value="CUB"/>
    <property type="match status" value="1"/>
</dbReference>
<dbReference type="InterPro" id="IPR035914">
    <property type="entry name" value="Sperma_CUB_dom_sf"/>
</dbReference>
<feature type="signal peptide" evidence="4">
    <location>
        <begin position="1"/>
        <end position="16"/>
    </location>
</feature>
<feature type="domain" description="CUB" evidence="5">
    <location>
        <begin position="21"/>
        <end position="139"/>
    </location>
</feature>
<feature type="chain" id="PRO_5045389722" evidence="4">
    <location>
        <begin position="17"/>
        <end position="245"/>
    </location>
</feature>
<dbReference type="GeneID" id="102807762"/>
<dbReference type="PROSITE" id="PS01180">
    <property type="entry name" value="CUB"/>
    <property type="match status" value="1"/>
</dbReference>
<dbReference type="SMART" id="SM00042">
    <property type="entry name" value="CUB"/>
    <property type="match status" value="1"/>
</dbReference>
<dbReference type="Gene3D" id="2.60.120.290">
    <property type="entry name" value="Spermadhesin, CUB domain"/>
    <property type="match status" value="1"/>
</dbReference>
<protein>
    <submittedName>
        <fullName evidence="7">CUB and sushi domain-containing protein 1-like</fullName>
    </submittedName>
</protein>
<keyword evidence="6" id="KW-1185">Reference proteome</keyword>
<evidence type="ECO:0000256" key="1">
    <source>
        <dbReference type="ARBA" id="ARBA00022737"/>
    </source>
</evidence>
<dbReference type="Pfam" id="PF00431">
    <property type="entry name" value="CUB"/>
    <property type="match status" value="1"/>
</dbReference>
<dbReference type="Proteomes" id="UP000694865">
    <property type="component" value="Unplaced"/>
</dbReference>
<keyword evidence="1" id="KW-0677">Repeat</keyword>
<sequence length="245" mass="26666">MQRLCILLLLAGVISAQDSGCGSPRYMTTETGSFASHATFDGETTYDSFSDCHWNIDIPDTNLVVELQFSHMHTEAGANCPFDGLKVYDGVDDTSPILATLCGINAPYPIAATGPSMYCNFYSDFAVQHTGFLANYISRVEPLTCTEPMFLCGNDYNGYCAIQEERCDGKNQCITDEEGCPGNAVNCGEPAIPPDTTWPVANDDVVTIKIVNGTEAVPHSWPWMFSLDSMGIQSCSITLFTPLFE</sequence>
<organism evidence="6 7">
    <name type="scientific">Saccoglossus kowalevskii</name>
    <name type="common">Acorn worm</name>
    <dbReference type="NCBI Taxonomy" id="10224"/>
    <lineage>
        <taxon>Eukaryota</taxon>
        <taxon>Metazoa</taxon>
        <taxon>Hemichordata</taxon>
        <taxon>Enteropneusta</taxon>
        <taxon>Harrimaniidae</taxon>
        <taxon>Saccoglossus</taxon>
    </lineage>
</organism>
<evidence type="ECO:0000256" key="3">
    <source>
        <dbReference type="PROSITE-ProRule" id="PRU00059"/>
    </source>
</evidence>
<name>A0ABM0MCT3_SACKO</name>
<evidence type="ECO:0000256" key="4">
    <source>
        <dbReference type="SAM" id="SignalP"/>
    </source>
</evidence>
<dbReference type="RefSeq" id="XP_006817824.1">
    <property type="nucleotide sequence ID" value="XM_006817761.1"/>
</dbReference>
<proteinExistence type="predicted"/>
<dbReference type="InterPro" id="IPR000859">
    <property type="entry name" value="CUB_dom"/>
</dbReference>
<evidence type="ECO:0000313" key="6">
    <source>
        <dbReference type="Proteomes" id="UP000694865"/>
    </source>
</evidence>
<keyword evidence="2" id="KW-1015">Disulfide bond</keyword>
<evidence type="ECO:0000313" key="7">
    <source>
        <dbReference type="RefSeq" id="XP_006817824.1"/>
    </source>
</evidence>
<accession>A0ABM0MCT3</accession>
<gene>
    <name evidence="7" type="primary">LOC102807762</name>
</gene>
<reference evidence="7" key="1">
    <citation type="submission" date="2025-08" db="UniProtKB">
        <authorList>
            <consortium name="RefSeq"/>
        </authorList>
    </citation>
    <scope>IDENTIFICATION</scope>
    <source>
        <tissue evidence="7">Testes</tissue>
    </source>
</reference>
<dbReference type="PANTHER" id="PTHR24251:SF52">
    <property type="entry name" value="CUB DOMAIN-CONTAINING PROTEIN"/>
    <property type="match status" value="1"/>
</dbReference>
<comment type="caution">
    <text evidence="3">Lacks conserved residue(s) required for the propagation of feature annotation.</text>
</comment>
<evidence type="ECO:0000259" key="5">
    <source>
        <dbReference type="PROSITE" id="PS01180"/>
    </source>
</evidence>
<dbReference type="PANTHER" id="PTHR24251">
    <property type="entry name" value="OVOCHYMASE-RELATED"/>
    <property type="match status" value="1"/>
</dbReference>
<keyword evidence="4" id="KW-0732">Signal</keyword>